<evidence type="ECO:0000313" key="2">
    <source>
        <dbReference type="Proteomes" id="UP000636709"/>
    </source>
</evidence>
<name>A0A835G113_9POAL</name>
<reference evidence="1" key="1">
    <citation type="submission" date="2020-07" db="EMBL/GenBank/DDBJ databases">
        <title>Genome sequence and genetic diversity analysis of an under-domesticated orphan crop, white fonio (Digitaria exilis).</title>
        <authorList>
            <person name="Bennetzen J.L."/>
            <person name="Chen S."/>
            <person name="Ma X."/>
            <person name="Wang X."/>
            <person name="Yssel A.E.J."/>
            <person name="Chaluvadi S.R."/>
            <person name="Johnson M."/>
            <person name="Gangashetty P."/>
            <person name="Hamidou F."/>
            <person name="Sanogo M.D."/>
            <person name="Zwaenepoel A."/>
            <person name="Wallace J."/>
            <person name="Van De Peer Y."/>
            <person name="Van Deynze A."/>
        </authorList>
    </citation>
    <scope>NUCLEOTIDE SEQUENCE</scope>
    <source>
        <tissue evidence="1">Leaves</tissue>
    </source>
</reference>
<dbReference type="EMBL" id="JACEFO010000138">
    <property type="protein sequence ID" value="KAF8780482.1"/>
    <property type="molecule type" value="Genomic_DNA"/>
</dbReference>
<keyword evidence="2" id="KW-1185">Reference proteome</keyword>
<gene>
    <name evidence="1" type="ORF">HU200_001607</name>
</gene>
<dbReference type="OrthoDB" id="1112448at2759"/>
<sequence>MIGPTRTQASDTTEQAVLYIAWNIWKERCRRVFDTKEMNASQLVLLIKQDIQNWHTAHNNWEE</sequence>
<organism evidence="1 2">
    <name type="scientific">Digitaria exilis</name>
    <dbReference type="NCBI Taxonomy" id="1010633"/>
    <lineage>
        <taxon>Eukaryota</taxon>
        <taxon>Viridiplantae</taxon>
        <taxon>Streptophyta</taxon>
        <taxon>Embryophyta</taxon>
        <taxon>Tracheophyta</taxon>
        <taxon>Spermatophyta</taxon>
        <taxon>Magnoliopsida</taxon>
        <taxon>Liliopsida</taxon>
        <taxon>Poales</taxon>
        <taxon>Poaceae</taxon>
        <taxon>PACMAD clade</taxon>
        <taxon>Panicoideae</taxon>
        <taxon>Panicodae</taxon>
        <taxon>Paniceae</taxon>
        <taxon>Anthephorinae</taxon>
        <taxon>Digitaria</taxon>
    </lineage>
</organism>
<protein>
    <submittedName>
        <fullName evidence="1">Uncharacterized protein</fullName>
    </submittedName>
</protein>
<accession>A0A835G113</accession>
<proteinExistence type="predicted"/>
<comment type="caution">
    <text evidence="1">The sequence shown here is derived from an EMBL/GenBank/DDBJ whole genome shotgun (WGS) entry which is preliminary data.</text>
</comment>
<dbReference type="Proteomes" id="UP000636709">
    <property type="component" value="Unassembled WGS sequence"/>
</dbReference>
<dbReference type="AlphaFoldDB" id="A0A835G113"/>
<evidence type="ECO:0000313" key="1">
    <source>
        <dbReference type="EMBL" id="KAF8780482.1"/>
    </source>
</evidence>